<dbReference type="Gramene" id="ORUFI07G19380.1">
    <property type="protein sequence ID" value="ORUFI07G19380.1"/>
    <property type="gene ID" value="ORUFI07G19380"/>
</dbReference>
<accession>A0A0E0Q9V9</accession>
<comment type="similarity">
    <text evidence="1">Belongs to the short-chain dehydrogenases/reductases (SDR) family.</text>
</comment>
<dbReference type="EnsemblPlants" id="ORUFI07G19380.1">
    <property type="protein sequence ID" value="ORUFI07G19380.1"/>
    <property type="gene ID" value="ORUFI07G19380"/>
</dbReference>
<reference evidence="6" key="1">
    <citation type="submission" date="2013-06" db="EMBL/GenBank/DDBJ databases">
        <authorList>
            <person name="Zhao Q."/>
        </authorList>
    </citation>
    <scope>NUCLEOTIDE SEQUENCE</scope>
    <source>
        <strain evidence="6">cv. W1943</strain>
    </source>
</reference>
<feature type="region of interest" description="Disordered" evidence="3">
    <location>
        <begin position="1"/>
        <end position="85"/>
    </location>
</feature>
<evidence type="ECO:0000256" key="3">
    <source>
        <dbReference type="SAM" id="MobiDB-lite"/>
    </source>
</evidence>
<dbReference type="Pfam" id="PF25598">
    <property type="entry name" value="ARM_PUB"/>
    <property type="match status" value="1"/>
</dbReference>
<dbReference type="SUPFAM" id="SSF51735">
    <property type="entry name" value="NAD(P)-binding Rossmann-fold domains"/>
    <property type="match status" value="1"/>
</dbReference>
<evidence type="ECO:0000256" key="2">
    <source>
        <dbReference type="ARBA" id="ARBA00023002"/>
    </source>
</evidence>
<keyword evidence="2" id="KW-0560">Oxidoreductase</keyword>
<dbReference type="AlphaFoldDB" id="A0A0E0Q9V9"/>
<proteinExistence type="inferred from homology"/>
<dbReference type="GO" id="GO:0016614">
    <property type="term" value="F:oxidoreductase activity, acting on CH-OH group of donors"/>
    <property type="evidence" value="ECO:0007669"/>
    <property type="project" value="UniProtKB-ARBA"/>
</dbReference>
<evidence type="ECO:0000259" key="4">
    <source>
        <dbReference type="Pfam" id="PF25598"/>
    </source>
</evidence>
<organism evidence="5 6">
    <name type="scientific">Oryza rufipogon</name>
    <name type="common">Brownbeard rice</name>
    <name type="synonym">Asian wild rice</name>
    <dbReference type="NCBI Taxonomy" id="4529"/>
    <lineage>
        <taxon>Eukaryota</taxon>
        <taxon>Viridiplantae</taxon>
        <taxon>Streptophyta</taxon>
        <taxon>Embryophyta</taxon>
        <taxon>Tracheophyta</taxon>
        <taxon>Spermatophyta</taxon>
        <taxon>Magnoliopsida</taxon>
        <taxon>Liliopsida</taxon>
        <taxon>Poales</taxon>
        <taxon>Poaceae</taxon>
        <taxon>BOP clade</taxon>
        <taxon>Oryzoideae</taxon>
        <taxon>Oryzeae</taxon>
        <taxon>Oryzinae</taxon>
        <taxon>Oryza</taxon>
    </lineage>
</organism>
<evidence type="ECO:0000313" key="5">
    <source>
        <dbReference type="EnsemblPlants" id="ORUFI07G19380.1"/>
    </source>
</evidence>
<sequence>MKRRASASTAPPPQIRRSLSVIGEVVGRCRHHHHQTPPPPPPPLSPAADAVVSASGGAGTGHADDRRPANRERRPVGGGGGGGGCGGGSPLAVGMVVCGVGVGVPRARSSRQDPLLLVDVVVPHFPTGSRRGAVADVLLLLRLRIDGASMARPALKLALPAMPPTRLTSASATALVDGVVGVVADRPLAKAVKVALHVLYRLCPWSQNRVKAVDAGAVSALVRLLLNEGCGGDRRACELAVVATTTSAATQRGAWCWWHTRRGSRRWRAGVRSLFDAAESAFGAGAPHIVVANAAVLDDKYPTLVDTATADFDRTFAVNTRGAFLCLREAAHRLPRGGGGRIVAITSSVVGSHPTGYSAYTASKAAVEAMVRTMAKELKGTRITANCVAPGATATDMFFAGKSEERVDEIKATNPMGRLGEAGDIAPVVGFLCTDAAEWVNGQVIRVNGGYV</sequence>
<name>A0A0E0Q9V9_ORYRU</name>
<feature type="compositionally biased region" description="Gly residues" evidence="3">
    <location>
        <begin position="76"/>
        <end position="85"/>
    </location>
</feature>
<dbReference type="InterPro" id="IPR002347">
    <property type="entry name" value="SDR_fam"/>
</dbReference>
<dbReference type="OMA" id="QRGAWCW"/>
<dbReference type="InterPro" id="IPR020904">
    <property type="entry name" value="Sc_DH/Rdtase_CS"/>
</dbReference>
<dbReference type="STRING" id="4529.A0A0E0Q9V9"/>
<dbReference type="Gene3D" id="3.40.50.720">
    <property type="entry name" value="NAD(P)-binding Rossmann-like Domain"/>
    <property type="match status" value="1"/>
</dbReference>
<protein>
    <recommendedName>
        <fullName evidence="4">U-box domain-containing protein</fullName>
    </recommendedName>
</protein>
<feature type="domain" description="U-box" evidence="4">
    <location>
        <begin position="165"/>
        <end position="242"/>
    </location>
</feature>
<dbReference type="PROSITE" id="PS00061">
    <property type="entry name" value="ADH_SHORT"/>
    <property type="match status" value="1"/>
</dbReference>
<dbReference type="Pfam" id="PF13561">
    <property type="entry name" value="adh_short_C2"/>
    <property type="match status" value="1"/>
</dbReference>
<dbReference type="PANTHER" id="PTHR48107">
    <property type="entry name" value="NADPH-DEPENDENT ALDEHYDE REDUCTASE-LIKE PROTEIN, CHLOROPLASTIC-RELATED"/>
    <property type="match status" value="1"/>
</dbReference>
<dbReference type="InterPro" id="IPR036291">
    <property type="entry name" value="NAD(P)-bd_dom_sf"/>
</dbReference>
<feature type="compositionally biased region" description="Low complexity" evidence="3">
    <location>
        <begin position="46"/>
        <end position="55"/>
    </location>
</feature>
<dbReference type="PANTHER" id="PTHR48107:SF7">
    <property type="entry name" value="RE15974P"/>
    <property type="match status" value="1"/>
</dbReference>
<feature type="compositionally biased region" description="Basic and acidic residues" evidence="3">
    <location>
        <begin position="62"/>
        <end position="75"/>
    </location>
</feature>
<evidence type="ECO:0000313" key="6">
    <source>
        <dbReference type="Proteomes" id="UP000008022"/>
    </source>
</evidence>
<keyword evidence="6" id="KW-1185">Reference proteome</keyword>
<dbReference type="HOGENOM" id="CLU_048958_0_0_1"/>
<dbReference type="eggNOG" id="KOG0725">
    <property type="taxonomic scope" value="Eukaryota"/>
</dbReference>
<feature type="compositionally biased region" description="Pro residues" evidence="3">
    <location>
        <begin position="36"/>
        <end position="45"/>
    </location>
</feature>
<dbReference type="InterPro" id="IPR058678">
    <property type="entry name" value="ARM_PUB"/>
</dbReference>
<evidence type="ECO:0000256" key="1">
    <source>
        <dbReference type="ARBA" id="ARBA00006484"/>
    </source>
</evidence>
<dbReference type="Proteomes" id="UP000008022">
    <property type="component" value="Unassembled WGS sequence"/>
</dbReference>
<reference evidence="5" key="2">
    <citation type="submission" date="2015-06" db="UniProtKB">
        <authorList>
            <consortium name="EnsemblPlants"/>
        </authorList>
    </citation>
    <scope>IDENTIFICATION</scope>
</reference>